<comment type="caution">
    <text evidence="1">The sequence shown here is derived from an EMBL/GenBank/DDBJ whole genome shotgun (WGS) entry which is preliminary data.</text>
</comment>
<organism evidence="1 2">
    <name type="scientific">Gossypium stocksii</name>
    <dbReference type="NCBI Taxonomy" id="47602"/>
    <lineage>
        <taxon>Eukaryota</taxon>
        <taxon>Viridiplantae</taxon>
        <taxon>Streptophyta</taxon>
        <taxon>Embryophyta</taxon>
        <taxon>Tracheophyta</taxon>
        <taxon>Spermatophyta</taxon>
        <taxon>Magnoliopsida</taxon>
        <taxon>eudicotyledons</taxon>
        <taxon>Gunneridae</taxon>
        <taxon>Pentapetalae</taxon>
        <taxon>rosids</taxon>
        <taxon>malvids</taxon>
        <taxon>Malvales</taxon>
        <taxon>Malvaceae</taxon>
        <taxon>Malvoideae</taxon>
        <taxon>Gossypium</taxon>
    </lineage>
</organism>
<sequence>MTDNLEVDREFVVIKVLLLRVCVYNMGDNKGTIYRMNHRGHFRDLRLSTQEDAIKEVVRNCELKDFMVQNATSSSQRLRGIDKGKQKVRGIIHVIIGINEE</sequence>
<gene>
    <name evidence="1" type="ORF">J1N35_040683</name>
</gene>
<dbReference type="Proteomes" id="UP000828251">
    <property type="component" value="Unassembled WGS sequence"/>
</dbReference>
<reference evidence="1 2" key="1">
    <citation type="journal article" date="2021" name="Plant Biotechnol. J.">
        <title>Multi-omics assisted identification of the key and species-specific regulatory components of drought-tolerant mechanisms in Gossypium stocksii.</title>
        <authorList>
            <person name="Yu D."/>
            <person name="Ke L."/>
            <person name="Zhang D."/>
            <person name="Wu Y."/>
            <person name="Sun Y."/>
            <person name="Mei J."/>
            <person name="Sun J."/>
            <person name="Sun Y."/>
        </authorList>
    </citation>
    <scope>NUCLEOTIDE SEQUENCE [LARGE SCALE GENOMIC DNA]</scope>
    <source>
        <strain evidence="2">cv. E1</strain>
        <tissue evidence="1">Leaf</tissue>
    </source>
</reference>
<evidence type="ECO:0000313" key="1">
    <source>
        <dbReference type="EMBL" id="KAH1038940.1"/>
    </source>
</evidence>
<keyword evidence="2" id="KW-1185">Reference proteome</keyword>
<evidence type="ECO:0000313" key="2">
    <source>
        <dbReference type="Proteomes" id="UP000828251"/>
    </source>
</evidence>
<proteinExistence type="predicted"/>
<name>A0A9D3UE63_9ROSI</name>
<dbReference type="EMBL" id="JAIQCV010000012">
    <property type="protein sequence ID" value="KAH1038940.1"/>
    <property type="molecule type" value="Genomic_DNA"/>
</dbReference>
<dbReference type="AlphaFoldDB" id="A0A9D3UE63"/>
<protein>
    <submittedName>
        <fullName evidence="1">Uncharacterized protein</fullName>
    </submittedName>
</protein>
<accession>A0A9D3UE63</accession>